<evidence type="ECO:0000259" key="6">
    <source>
        <dbReference type="Pfam" id="PF14374"/>
    </source>
</evidence>
<dbReference type="HOGENOM" id="CLU_299966_0_0_1"/>
<dbReference type="AlphaFoldDB" id="H0EJG7"/>
<protein>
    <submittedName>
        <fullName evidence="7">Putative 60S ribosomal protein L4-A</fullName>
    </submittedName>
</protein>
<dbReference type="OrthoDB" id="10259785at2759"/>
<dbReference type="GO" id="GO:1990904">
    <property type="term" value="C:ribonucleoprotein complex"/>
    <property type="evidence" value="ECO:0007669"/>
    <property type="project" value="UniProtKB-KW"/>
</dbReference>
<dbReference type="InterPro" id="IPR045240">
    <property type="entry name" value="Ribosomal_uL4_euk/arch"/>
</dbReference>
<dbReference type="Pfam" id="PF14374">
    <property type="entry name" value="Ribos_L4_asso_C"/>
    <property type="match status" value="1"/>
</dbReference>
<dbReference type="GO" id="GO:0005840">
    <property type="term" value="C:ribosome"/>
    <property type="evidence" value="ECO:0007669"/>
    <property type="project" value="UniProtKB-KW"/>
</dbReference>
<feature type="compositionally biased region" description="Polar residues" evidence="5">
    <location>
        <begin position="315"/>
        <end position="338"/>
    </location>
</feature>
<dbReference type="PANTHER" id="PTHR19431">
    <property type="entry name" value="60S RIBOSOMAL PROTEIN L4"/>
    <property type="match status" value="1"/>
</dbReference>
<name>H0EJG7_GLAL7</name>
<feature type="region of interest" description="Disordered" evidence="5">
    <location>
        <begin position="154"/>
        <end position="177"/>
    </location>
</feature>
<evidence type="ECO:0000313" key="7">
    <source>
        <dbReference type="EMBL" id="EHL01360.1"/>
    </source>
</evidence>
<dbReference type="InterPro" id="IPR013000">
    <property type="entry name" value="Ribosomal_uL4_euk/arc_CS"/>
</dbReference>
<evidence type="ECO:0000256" key="1">
    <source>
        <dbReference type="ARBA" id="ARBA00010528"/>
    </source>
</evidence>
<keyword evidence="8" id="KW-1185">Reference proteome</keyword>
<keyword evidence="2 7" id="KW-0689">Ribosomal protein</keyword>
<keyword evidence="3" id="KW-0687">Ribonucleoprotein</keyword>
<evidence type="ECO:0000313" key="8">
    <source>
        <dbReference type="Proteomes" id="UP000005446"/>
    </source>
</evidence>
<feature type="region of interest" description="Disordered" evidence="5">
    <location>
        <begin position="976"/>
        <end position="999"/>
    </location>
</feature>
<accession>H0EJG7</accession>
<comment type="similarity">
    <text evidence="1">Belongs to the universal ribosomal protein uL4 family.</text>
</comment>
<keyword evidence="4" id="KW-0175">Coiled coil</keyword>
<evidence type="ECO:0000256" key="5">
    <source>
        <dbReference type="SAM" id="MobiDB-lite"/>
    </source>
</evidence>
<feature type="domain" description="Large ribosomal subunit protein uL4 C-terminal" evidence="6">
    <location>
        <begin position="906"/>
        <end position="977"/>
    </location>
</feature>
<dbReference type="InParanoid" id="H0EJG7"/>
<dbReference type="Proteomes" id="UP000005446">
    <property type="component" value="Unassembled WGS sequence"/>
</dbReference>
<gene>
    <name evidence="7" type="ORF">M7I_2693</name>
</gene>
<dbReference type="GO" id="GO:0006412">
    <property type="term" value="P:translation"/>
    <property type="evidence" value="ECO:0007669"/>
    <property type="project" value="InterPro"/>
</dbReference>
<dbReference type="InterPro" id="IPR025755">
    <property type="entry name" value="Ribos_uL4_C_dom"/>
</dbReference>
<evidence type="ECO:0000256" key="2">
    <source>
        <dbReference type="ARBA" id="ARBA00022980"/>
    </source>
</evidence>
<dbReference type="InterPro" id="IPR002136">
    <property type="entry name" value="Ribosomal_uL4"/>
</dbReference>
<dbReference type="Pfam" id="PF00573">
    <property type="entry name" value="Ribosomal_L4"/>
    <property type="match status" value="1"/>
</dbReference>
<dbReference type="Gene3D" id="3.40.1370.10">
    <property type="match status" value="1"/>
</dbReference>
<dbReference type="InterPro" id="IPR023574">
    <property type="entry name" value="Ribosomal_uL4_dom_sf"/>
</dbReference>
<feature type="coiled-coil region" evidence="4">
    <location>
        <begin position="422"/>
        <end position="449"/>
    </location>
</feature>
<feature type="region of interest" description="Disordered" evidence="5">
    <location>
        <begin position="623"/>
        <end position="650"/>
    </location>
</feature>
<dbReference type="SUPFAM" id="SSF52166">
    <property type="entry name" value="Ribosomal protein L4"/>
    <property type="match status" value="1"/>
</dbReference>
<reference evidence="7 8" key="1">
    <citation type="journal article" date="2012" name="Eukaryot. Cell">
        <title>Genome sequence of the fungus Glarea lozoyensis: the first genome sequence of a species from the Helotiaceae family.</title>
        <authorList>
            <person name="Youssar L."/>
            <person name="Gruening B.A."/>
            <person name="Erxleben A."/>
            <person name="Guenther S."/>
            <person name="Huettel W."/>
        </authorList>
    </citation>
    <scope>NUCLEOTIDE SEQUENCE [LARGE SCALE GENOMIC DNA]</scope>
    <source>
        <strain evidence="8">ATCC 74030 / MF5533</strain>
    </source>
</reference>
<dbReference type="EMBL" id="AGUE01000055">
    <property type="protein sequence ID" value="EHL01360.1"/>
    <property type="molecule type" value="Genomic_DNA"/>
</dbReference>
<dbReference type="GO" id="GO:0003735">
    <property type="term" value="F:structural constituent of ribosome"/>
    <property type="evidence" value="ECO:0007669"/>
    <property type="project" value="InterPro"/>
</dbReference>
<feature type="region of interest" description="Disordered" evidence="5">
    <location>
        <begin position="306"/>
        <end position="367"/>
    </location>
</feature>
<organism evidence="7 8">
    <name type="scientific">Glarea lozoyensis (strain ATCC 74030 / MF5533)</name>
    <dbReference type="NCBI Taxonomy" id="1104152"/>
    <lineage>
        <taxon>Eukaryota</taxon>
        <taxon>Fungi</taxon>
        <taxon>Dikarya</taxon>
        <taxon>Ascomycota</taxon>
        <taxon>Pezizomycotina</taxon>
        <taxon>Leotiomycetes</taxon>
        <taxon>Helotiales</taxon>
        <taxon>Helotiaceae</taxon>
        <taxon>Glarea</taxon>
    </lineage>
</organism>
<dbReference type="PROSITE" id="PS00939">
    <property type="entry name" value="RIBOSOMAL_L1E"/>
    <property type="match status" value="1"/>
</dbReference>
<feature type="compositionally biased region" description="Basic and acidic residues" evidence="5">
    <location>
        <begin position="340"/>
        <end position="352"/>
    </location>
</feature>
<dbReference type="FunFam" id="3.40.1370.10:FF:000002">
    <property type="entry name" value="60S ribosomal protein L4"/>
    <property type="match status" value="1"/>
</dbReference>
<evidence type="ECO:0000256" key="4">
    <source>
        <dbReference type="SAM" id="Coils"/>
    </source>
</evidence>
<proteinExistence type="inferred from homology"/>
<feature type="region of interest" description="Disordered" evidence="5">
    <location>
        <begin position="104"/>
        <end position="135"/>
    </location>
</feature>
<evidence type="ECO:0000256" key="3">
    <source>
        <dbReference type="ARBA" id="ARBA00023274"/>
    </source>
</evidence>
<comment type="caution">
    <text evidence="7">The sequence shown here is derived from an EMBL/GenBank/DDBJ whole genome shotgun (WGS) entry which is preliminary data.</text>
</comment>
<sequence length="999" mass="109503">MIVRPEVTVPSIETAPKEGVILFESAASKQAFQPTFVSHLDYTREAPSSAFHAQGIIQSIETQQDIHFPSCTPRSKVRMESNSASLGTLSGSKDTVALLREARQQASAKRAAERAAARSASTMPATPPPPPVLEHPLPLREVIAEKLVSKSEVPAALEPAPSANISRQPSPLPETDVKEGMTRDLSIAILGDDEYIVPLPLVAHTRDVYVASLRKRKEQRLAFFHGSTDKVIVGDIEEMLEELARICDHLDLIASDYSTQRETADDYPPPPEAAVAVAQFLTGPDNEWLIPQIPIIHGMDLRRLPSTDHSDSRLDQQLSGSTTQSWDVPFTQQVSASKRQLIDHETDFESTKRQRLTPFPDGQIDDSQLTHVSVSTGTASSAKISAQIDVQQPSQQSDTSSHGVNDRVITLERKVGDLGNELRLKEASNTELRLANQELEERLHNMELSFQKIQPRFQEALNDRAHFEKEITSALQVQARLQQKADAKDELERELSEARAALSSSSIPEIAAFNKLKGEILALKTEIDRLEKRRITASNEQAFFSNQYQLASAEAQQAKQQNAIYEEELKALRPKCASNAVEIHQIHNDSEISQHLDKIRQLAALNAEYERELEKKNEELRALKNGRRGATRGTSVPRSPRLGAGTMSPGNGAVFTAPIRPDIVQTVHTGVAKNKRQPYAVSEKAGHQTSAESWGTGRAVARIPRVSGGGTHRAGQAAFGNMCRSGRMFAPTKVWRKWHQKINLGQKRFATVSALAASSVPALLLARGHQVSQVPEVPLVINSEVFKGIVKTSAATGLLKSVGASPDVEKVKNSRKLRSGKGKLRGRRHRQRRGPLVVYDPEVDGKDLSLAFRNISGVETSSVFALNLLQLAPGGHLGRFIIWTSAAFKALDTIYGSTTTPSALKKDFLLPSNVVQQADIGRLINSSEIQSVIRAAKGGSTTKRAGVQKKNPLHNKQVLLRLNPYAAGYSKEKIGTKGLDAGKPQRASKTQFAEVLKED</sequence>